<evidence type="ECO:0000256" key="2">
    <source>
        <dbReference type="SAM" id="SignalP"/>
    </source>
</evidence>
<dbReference type="InterPro" id="IPR011659">
    <property type="entry name" value="WD40"/>
</dbReference>
<name>A0A9X0QIV4_9BACT</name>
<comment type="similarity">
    <text evidence="1">Belongs to the TolB family.</text>
</comment>
<evidence type="ECO:0000256" key="1">
    <source>
        <dbReference type="ARBA" id="ARBA00009820"/>
    </source>
</evidence>
<dbReference type="InterPro" id="IPR011042">
    <property type="entry name" value="6-blade_b-propeller_TolB-like"/>
</dbReference>
<dbReference type="SUPFAM" id="SSF82171">
    <property type="entry name" value="DPP6 N-terminal domain-like"/>
    <property type="match status" value="1"/>
</dbReference>
<keyword evidence="4" id="KW-1185">Reference proteome</keyword>
<protein>
    <recommendedName>
        <fullName evidence="5">Biopolymer transporter TolR</fullName>
    </recommendedName>
</protein>
<gene>
    <name evidence="3" type="ORF">HDF14_004798</name>
</gene>
<comment type="caution">
    <text evidence="3">The sequence shown here is derived from an EMBL/GenBank/DDBJ whole genome shotgun (WGS) entry which is preliminary data.</text>
</comment>
<proteinExistence type="inferred from homology"/>
<sequence>MKIAFRRLFMLPSCVVALALSGSRVFAKAQTLGIFEGHQDVGTVLHAGSAEYYPTNHSYTIAGSGENMWFGEDDFHFVWTKISGDISITADIAFLGTAGNNHRKAVLMIRQSLDGNSKAVDIARHGDGLTSFQYRDETGGNTHEVESNVSAPHTVRLEKRGDYFYAFISGKDGKLQPAGASTKLGFTGPFYIGIGVSAHDKDVVERATFSNVKLSKLMQTVESPTLISTLETVTIASTDRHVEYVTPGHLEAPNWSRDGYFLYNRDGKIFRLNLHESEPILIATAPQNSCNNDHGLSPDGKLIAISDQSEGKQSHIYIVPIDGGTPRRITSDGPSYWHGWSPDGKTLAFTSQRGGEFDIYSIPVEGGAETRLTTAPGLDDGAEYSPDGAYLYFNSERTGSMQIWRMRADGSNQEQVISDSTNDWSPHISPDGKWMVFLAYEKTVNGHPPNKDVALYLMSIADKKVHLLAKLFGGQGTINVPSWSPDSSKLAFVSYELLPRSASIRIESRSQTSKTH</sequence>
<evidence type="ECO:0000313" key="3">
    <source>
        <dbReference type="EMBL" id="MBB5331160.1"/>
    </source>
</evidence>
<dbReference type="AlphaFoldDB" id="A0A9X0QIV4"/>
<dbReference type="Proteomes" id="UP000535182">
    <property type="component" value="Unassembled WGS sequence"/>
</dbReference>
<dbReference type="Gene3D" id="2.120.10.30">
    <property type="entry name" value="TolB, C-terminal domain"/>
    <property type="match status" value="1"/>
</dbReference>
<evidence type="ECO:0000313" key="4">
    <source>
        <dbReference type="Proteomes" id="UP000535182"/>
    </source>
</evidence>
<dbReference type="EMBL" id="JACHEB010000013">
    <property type="protein sequence ID" value="MBB5331160.1"/>
    <property type="molecule type" value="Genomic_DNA"/>
</dbReference>
<feature type="signal peptide" evidence="2">
    <location>
        <begin position="1"/>
        <end position="29"/>
    </location>
</feature>
<keyword evidence="2" id="KW-0732">Signal</keyword>
<evidence type="ECO:0008006" key="5">
    <source>
        <dbReference type="Google" id="ProtNLM"/>
    </source>
</evidence>
<dbReference type="Gene3D" id="2.60.120.200">
    <property type="match status" value="1"/>
</dbReference>
<dbReference type="RefSeq" id="WP_221304831.1">
    <property type="nucleotide sequence ID" value="NZ_JACHEB010000013.1"/>
</dbReference>
<dbReference type="PANTHER" id="PTHR36842:SF1">
    <property type="entry name" value="PROTEIN TOLB"/>
    <property type="match status" value="1"/>
</dbReference>
<dbReference type="PANTHER" id="PTHR36842">
    <property type="entry name" value="PROTEIN TOLB HOMOLOG"/>
    <property type="match status" value="1"/>
</dbReference>
<accession>A0A9X0QIV4</accession>
<dbReference type="Pfam" id="PF07676">
    <property type="entry name" value="PD40"/>
    <property type="match status" value="4"/>
</dbReference>
<reference evidence="3 4" key="1">
    <citation type="submission" date="2020-08" db="EMBL/GenBank/DDBJ databases">
        <title>Genomic Encyclopedia of Type Strains, Phase IV (KMG-V): Genome sequencing to study the core and pangenomes of soil and plant-associated prokaryotes.</title>
        <authorList>
            <person name="Whitman W."/>
        </authorList>
    </citation>
    <scope>NUCLEOTIDE SEQUENCE [LARGE SCALE GENOMIC DNA]</scope>
    <source>
        <strain evidence="3 4">X5P2</strain>
    </source>
</reference>
<organism evidence="3 4">
    <name type="scientific">Tunturiibacter gelidiferens</name>
    <dbReference type="NCBI Taxonomy" id="3069689"/>
    <lineage>
        <taxon>Bacteria</taxon>
        <taxon>Pseudomonadati</taxon>
        <taxon>Acidobacteriota</taxon>
        <taxon>Terriglobia</taxon>
        <taxon>Terriglobales</taxon>
        <taxon>Acidobacteriaceae</taxon>
        <taxon>Tunturiibacter</taxon>
    </lineage>
</organism>
<feature type="chain" id="PRO_5040731437" description="Biopolymer transporter TolR" evidence="2">
    <location>
        <begin position="30"/>
        <end position="516"/>
    </location>
</feature>